<sequence length="93" mass="10646">MLEIPSLGISPGSCCGQLAHAVMKNWNIDVCCSLTIWNSSKVTSSTWTFNYLENRQQNSRILRPHSSELNICERQCCQLFDRCVDKTMQPHKL</sequence>
<evidence type="ECO:0000313" key="1">
    <source>
        <dbReference type="EMBL" id="ADI40461.1"/>
    </source>
</evidence>
<dbReference type="AlphaFoldDB" id="D7P5M7"/>
<accession>D7P5M7</accession>
<gene>
    <name evidence="1" type="primary">N-3</name>
</gene>
<organism evidence="1">
    <name type="scientific">Hyposoter didymator</name>
    <name type="common">Parasitoid wasp</name>
    <name type="synonym">Ichneumon didymator</name>
    <dbReference type="NCBI Taxonomy" id="260305"/>
    <lineage>
        <taxon>Eukaryota</taxon>
        <taxon>Metazoa</taxon>
        <taxon>Ecdysozoa</taxon>
        <taxon>Arthropoda</taxon>
        <taxon>Hexapoda</taxon>
        <taxon>Insecta</taxon>
        <taxon>Pterygota</taxon>
        <taxon>Neoptera</taxon>
        <taxon>Endopterygota</taxon>
        <taxon>Hymenoptera</taxon>
        <taxon>Apocrita</taxon>
        <taxon>Ichneumonoidea</taxon>
        <taxon>Ichneumonidae</taxon>
        <taxon>Campopleginae</taxon>
        <taxon>Dusona group</taxon>
        <taxon>Hyposoter</taxon>
    </lineage>
</organism>
<protein>
    <submittedName>
        <fullName evidence="1">Uncharacterized protein N-3</fullName>
    </submittedName>
</protein>
<dbReference type="EMBL" id="GQ923582">
    <property type="protein sequence ID" value="ADI40461.1"/>
    <property type="molecule type" value="Genomic_DNA"/>
</dbReference>
<reference evidence="1" key="1">
    <citation type="journal article" date="2010" name="PLoS Pathog.">
        <title>Analysis of virion structural components reveals vestiges of the ancestral ichnovirus genome.</title>
        <authorList>
            <person name="Volkoff A.-N."/>
            <person name="Jouan V."/>
            <person name="Urbach S."/>
            <person name="Samain S."/>
            <person name="Bergoin M."/>
            <person name="Wincker P."/>
            <person name="Demettre E."/>
            <person name="Cousserans F."/>
            <person name="Provost B."/>
            <person name="Coulibaly F."/>
            <person name="Legeai F."/>
            <person name="Beliveau C."/>
            <person name="Cusson M."/>
            <person name="Gyapay G."/>
            <person name="Drezen J.-M."/>
        </authorList>
    </citation>
    <scope>NUCLEOTIDE SEQUENCE</scope>
</reference>
<name>D7P5M7_HYPDD</name>
<proteinExistence type="predicted"/>